<protein>
    <recommendedName>
        <fullName evidence="4">Cytochrome c domain-containing protein</fullName>
    </recommendedName>
</protein>
<evidence type="ECO:0008006" key="4">
    <source>
        <dbReference type="Google" id="ProtNLM"/>
    </source>
</evidence>
<name>A0ABU5VVH7_9BACT</name>
<keyword evidence="1" id="KW-0732">Signal</keyword>
<feature type="chain" id="PRO_5045686815" description="Cytochrome c domain-containing protein" evidence="1">
    <location>
        <begin position="20"/>
        <end position="392"/>
    </location>
</feature>
<gene>
    <name evidence="2" type="ORF">SHI21_09275</name>
</gene>
<dbReference type="Proteomes" id="UP001302274">
    <property type="component" value="Unassembled WGS sequence"/>
</dbReference>
<dbReference type="EMBL" id="JAYGJQ010000001">
    <property type="protein sequence ID" value="MEA9356393.1"/>
    <property type="molecule type" value="Genomic_DNA"/>
</dbReference>
<keyword evidence="3" id="KW-1185">Reference proteome</keyword>
<reference evidence="2 3" key="1">
    <citation type="submission" date="2023-11" db="EMBL/GenBank/DDBJ databases">
        <title>A Novel Polar Bacteriovorax (B. antarcticus) Isolated from the Biocrust in Antarctica.</title>
        <authorList>
            <person name="Mun W."/>
            <person name="Choi S.Y."/>
            <person name="Mitchell R.J."/>
        </authorList>
    </citation>
    <scope>NUCLEOTIDE SEQUENCE [LARGE SCALE GENOMIC DNA]</scope>
    <source>
        <strain evidence="2 3">PP10</strain>
    </source>
</reference>
<evidence type="ECO:0000313" key="2">
    <source>
        <dbReference type="EMBL" id="MEA9356393.1"/>
    </source>
</evidence>
<comment type="caution">
    <text evidence="2">The sequence shown here is derived from an EMBL/GenBank/DDBJ whole genome shotgun (WGS) entry which is preliminary data.</text>
</comment>
<feature type="signal peptide" evidence="1">
    <location>
        <begin position="1"/>
        <end position="19"/>
    </location>
</feature>
<accession>A0ABU5VVH7</accession>
<organism evidence="2 3">
    <name type="scientific">Bacteriovorax antarcticus</name>
    <dbReference type="NCBI Taxonomy" id="3088717"/>
    <lineage>
        <taxon>Bacteria</taxon>
        <taxon>Pseudomonadati</taxon>
        <taxon>Bdellovibrionota</taxon>
        <taxon>Bacteriovoracia</taxon>
        <taxon>Bacteriovoracales</taxon>
        <taxon>Bacteriovoracaceae</taxon>
        <taxon>Bacteriovorax</taxon>
    </lineage>
</organism>
<evidence type="ECO:0000256" key="1">
    <source>
        <dbReference type="SAM" id="SignalP"/>
    </source>
</evidence>
<proteinExistence type="predicted"/>
<dbReference type="RefSeq" id="WP_323576088.1">
    <property type="nucleotide sequence ID" value="NZ_JAYGJQ010000001.1"/>
</dbReference>
<evidence type="ECO:0000313" key="3">
    <source>
        <dbReference type="Proteomes" id="UP001302274"/>
    </source>
</evidence>
<sequence>MKLTGLIMCLILSSQTSFAQSKGPKKQFHVNTAVRHKMNDISGTIRQLGPYIASEQEFVKEKNKKFIQKNLLELTELFKNIKSHPVIATQGLSINQTVMTEQLEQTVNLFKTDKRSQARAKFTAALNLCVNCHTQSPGQALPKLFQDKDINKMKLTSFEKAELYYIGRDYEKAMPLYDQFLMKSKKTDDDEFILKALERELIYFVKIRKSFAEGKAQFDKYLKAGLFNEKIQEEVNEWSRTLGGKSLWENYHPETAREEEMEKFMKGFIADDEEGPIFTVTNSSEVYDLNLSTILLDYYNSHPETKLGGKILYWLAILDKRINDDLFFSVGDYYLLSCMEKYNKDPIAKECFDAYQEDLEINYISKDRKTFPPEVIERLNSLKKLINYVDAE</sequence>